<evidence type="ECO:0000313" key="1">
    <source>
        <dbReference type="EMBL" id="KAA1128056.1"/>
    </source>
</evidence>
<gene>
    <name evidence="1" type="ORF">PGTUg99_017251</name>
</gene>
<comment type="caution">
    <text evidence="1">The sequence shown here is derived from an EMBL/GenBank/DDBJ whole genome shotgun (WGS) entry which is preliminary data.</text>
</comment>
<proteinExistence type="predicted"/>
<accession>A0A5B0RQ07</accession>
<name>A0A5B0RQ07_PUCGR</name>
<protein>
    <submittedName>
        <fullName evidence="1">Uncharacterized protein</fullName>
    </submittedName>
</protein>
<reference evidence="1 2" key="1">
    <citation type="submission" date="2019-05" db="EMBL/GenBank/DDBJ databases">
        <title>Emergence of the Ug99 lineage of the wheat stem rust pathogen through somatic hybridization.</title>
        <authorList>
            <person name="Li F."/>
            <person name="Upadhyaya N.M."/>
            <person name="Sperschneider J."/>
            <person name="Matny O."/>
            <person name="Nguyen-Phuc H."/>
            <person name="Mago R."/>
            <person name="Raley C."/>
            <person name="Miller M.E."/>
            <person name="Silverstein K.A.T."/>
            <person name="Henningsen E."/>
            <person name="Hirsch C.D."/>
            <person name="Visser B."/>
            <person name="Pretorius Z.A."/>
            <person name="Steffenson B.J."/>
            <person name="Schwessinger B."/>
            <person name="Dodds P.N."/>
            <person name="Figueroa M."/>
        </authorList>
    </citation>
    <scope>NUCLEOTIDE SEQUENCE [LARGE SCALE GENOMIC DNA]</scope>
    <source>
        <strain evidence="1 2">Ug99</strain>
    </source>
</reference>
<dbReference type="AlphaFoldDB" id="A0A5B0RQ07"/>
<organism evidence="1 2">
    <name type="scientific">Puccinia graminis f. sp. tritici</name>
    <dbReference type="NCBI Taxonomy" id="56615"/>
    <lineage>
        <taxon>Eukaryota</taxon>
        <taxon>Fungi</taxon>
        <taxon>Dikarya</taxon>
        <taxon>Basidiomycota</taxon>
        <taxon>Pucciniomycotina</taxon>
        <taxon>Pucciniomycetes</taxon>
        <taxon>Pucciniales</taxon>
        <taxon>Pucciniaceae</taxon>
        <taxon>Puccinia</taxon>
    </lineage>
</organism>
<dbReference type="Proteomes" id="UP000325313">
    <property type="component" value="Unassembled WGS sequence"/>
</dbReference>
<sequence length="57" mass="6650">MIEGHTPLETRQLSRLKTLQCLFPELSSYQSRARQEEREPGHHIWDTVVNEDMTLAA</sequence>
<evidence type="ECO:0000313" key="2">
    <source>
        <dbReference type="Proteomes" id="UP000325313"/>
    </source>
</evidence>
<dbReference type="EMBL" id="VDEP01000145">
    <property type="protein sequence ID" value="KAA1128056.1"/>
    <property type="molecule type" value="Genomic_DNA"/>
</dbReference>